<keyword evidence="2" id="KW-1185">Reference proteome</keyword>
<reference evidence="2" key="1">
    <citation type="submission" date="2016-10" db="EMBL/GenBank/DDBJ databases">
        <authorList>
            <person name="Varghese N."/>
            <person name="Submissions S."/>
        </authorList>
    </citation>
    <scope>NUCLEOTIDE SEQUENCE [LARGE SCALE GENOMIC DNA]</scope>
    <source>
        <strain evidence="2">S6-262</strain>
    </source>
</reference>
<dbReference type="Pfam" id="PF00300">
    <property type="entry name" value="His_Phos_1"/>
    <property type="match status" value="1"/>
</dbReference>
<evidence type="ECO:0000313" key="2">
    <source>
        <dbReference type="Proteomes" id="UP000199206"/>
    </source>
</evidence>
<dbReference type="InterPro" id="IPR029033">
    <property type="entry name" value="His_PPase_superfam"/>
</dbReference>
<gene>
    <name evidence="1" type="ORF">SAMN05192583_2941</name>
</gene>
<accession>A0A1H8H6B3</accession>
<dbReference type="EMBL" id="FOCF01000008">
    <property type="protein sequence ID" value="SEN51529.1"/>
    <property type="molecule type" value="Genomic_DNA"/>
</dbReference>
<proteinExistence type="predicted"/>
<dbReference type="Proteomes" id="UP000199206">
    <property type="component" value="Unassembled WGS sequence"/>
</dbReference>
<dbReference type="InterPro" id="IPR013078">
    <property type="entry name" value="His_Pase_superF_clade-1"/>
</dbReference>
<protein>
    <submittedName>
        <fullName evidence="1">Phosphohistidine phosphatase</fullName>
    </submittedName>
</protein>
<dbReference type="AlphaFoldDB" id="A0A1H8H6B3"/>
<name>A0A1H8H6B3_9SPHN</name>
<organism evidence="1 2">
    <name type="scientific">Sphingomonas gellani</name>
    <dbReference type="NCBI Taxonomy" id="1166340"/>
    <lineage>
        <taxon>Bacteria</taxon>
        <taxon>Pseudomonadati</taxon>
        <taxon>Pseudomonadota</taxon>
        <taxon>Alphaproteobacteria</taxon>
        <taxon>Sphingomonadales</taxon>
        <taxon>Sphingomonadaceae</taxon>
        <taxon>Sphingomonas</taxon>
    </lineage>
</organism>
<sequence length="172" mass="18598">MTLLRHAKAGSDDQVCRDFDRALNAKGRRAAEVMGRHLREVGLHFDHVIASPAVRVAQTLEAFATGYGAVPAAVEDRRIYLASAETLLEVAQEQQGDCLLMVGHNPGLEDLVLDLVRDGGGLRDEVAAKYPTASVAQMTFEGEWADLAAGCATLVRFVRPRDLDPELGPDFG</sequence>
<dbReference type="SUPFAM" id="SSF53254">
    <property type="entry name" value="Phosphoglycerate mutase-like"/>
    <property type="match status" value="1"/>
</dbReference>
<dbReference type="CDD" id="cd07067">
    <property type="entry name" value="HP_PGM_like"/>
    <property type="match status" value="1"/>
</dbReference>
<dbReference type="Gene3D" id="3.40.50.1240">
    <property type="entry name" value="Phosphoglycerate mutase-like"/>
    <property type="match status" value="1"/>
</dbReference>
<dbReference type="STRING" id="1166340.SAMN05192583_2941"/>
<evidence type="ECO:0000313" key="1">
    <source>
        <dbReference type="EMBL" id="SEN51529.1"/>
    </source>
</evidence>